<protein>
    <submittedName>
        <fullName evidence="1">Uncharacterized protein</fullName>
    </submittedName>
</protein>
<comment type="caution">
    <text evidence="1">The sequence shown here is derived from an EMBL/GenBank/DDBJ whole genome shotgun (WGS) entry which is preliminary data.</text>
</comment>
<organism evidence="1 2">
    <name type="scientific">Persea americana</name>
    <name type="common">Avocado</name>
    <dbReference type="NCBI Taxonomy" id="3435"/>
    <lineage>
        <taxon>Eukaryota</taxon>
        <taxon>Viridiplantae</taxon>
        <taxon>Streptophyta</taxon>
        <taxon>Embryophyta</taxon>
        <taxon>Tracheophyta</taxon>
        <taxon>Spermatophyta</taxon>
        <taxon>Magnoliopsida</taxon>
        <taxon>Magnoliidae</taxon>
        <taxon>Laurales</taxon>
        <taxon>Lauraceae</taxon>
        <taxon>Persea</taxon>
    </lineage>
</organism>
<sequence length="111" mass="11643">MSSYALPRSATGLLQATAQAALLRASPAHAVTTAAKTPATPRCPRRRGGAQPKENTQIAAYVPSLLILLLLSPVPGQAFGSSCSTVEDFGGQNQGPGIVQYEHSEKERARE</sequence>
<dbReference type="EMBL" id="CM056814">
    <property type="protein sequence ID" value="KAJ8628321.1"/>
    <property type="molecule type" value="Genomic_DNA"/>
</dbReference>
<reference evidence="1 2" key="1">
    <citation type="journal article" date="2022" name="Hortic Res">
        <title>A haplotype resolved chromosomal level avocado genome allows analysis of novel avocado genes.</title>
        <authorList>
            <person name="Nath O."/>
            <person name="Fletcher S.J."/>
            <person name="Hayward A."/>
            <person name="Shaw L.M."/>
            <person name="Masouleh A.K."/>
            <person name="Furtado A."/>
            <person name="Henry R.J."/>
            <person name="Mitter N."/>
        </authorList>
    </citation>
    <scope>NUCLEOTIDE SEQUENCE [LARGE SCALE GENOMIC DNA]</scope>
    <source>
        <strain evidence="2">cv. Hass</strain>
    </source>
</reference>
<accession>A0ACC2L4I9</accession>
<dbReference type="Proteomes" id="UP001234297">
    <property type="component" value="Chromosome 6"/>
</dbReference>
<keyword evidence="2" id="KW-1185">Reference proteome</keyword>
<proteinExistence type="predicted"/>
<evidence type="ECO:0000313" key="1">
    <source>
        <dbReference type="EMBL" id="KAJ8628321.1"/>
    </source>
</evidence>
<name>A0ACC2L4I9_PERAE</name>
<evidence type="ECO:0000313" key="2">
    <source>
        <dbReference type="Proteomes" id="UP001234297"/>
    </source>
</evidence>
<gene>
    <name evidence="1" type="ORF">MRB53_021628</name>
</gene>